<dbReference type="EMBL" id="CP131914">
    <property type="protein sequence ID" value="XCI80335.1"/>
    <property type="molecule type" value="Genomic_DNA"/>
</dbReference>
<dbReference type="Proteomes" id="UP001430647">
    <property type="component" value="Unassembled WGS sequence"/>
</dbReference>
<sequence>MPMVDMKRAGGDAADVVAQLRTQNRILKAFLAVALALPFMLMMMGARSPVRREVFSEIDVNRINIVNDDGSKSMVLAARGFLPDPVTDGEVGKSDRGKMPGMLFYNGVGDEVGGLIYDGYIDKDGKPNGGVHLSMDRYGGDQQMALHHYEQGGFMETGLSVFDRGLYGQYKGLYEKYLAAPKGVEKDALLKQWKEAGGQQTQRLFVGRTRGKSSAVILADDAGRPRIIMSVAPGGKASLDFIDDKGDVIQSFPGNSAASR</sequence>
<gene>
    <name evidence="2" type="ORF">L3V74_16935</name>
    <name evidence="3" type="ORF">Q7W82_19110</name>
</gene>
<accession>A0AAU8I526</accession>
<evidence type="ECO:0000313" key="4">
    <source>
        <dbReference type="Proteomes" id="UP001430647"/>
    </source>
</evidence>
<evidence type="ECO:0000313" key="3">
    <source>
        <dbReference type="EMBL" id="XCI80335.1"/>
    </source>
</evidence>
<keyword evidence="1" id="KW-0472">Membrane</keyword>
<reference evidence="3" key="3">
    <citation type="submission" date="2023-08" db="EMBL/GenBank/DDBJ databases">
        <title>Complete genome sequence of Xanthomonas indica.</title>
        <authorList>
            <person name="Patil P.B."/>
            <person name="Rana R."/>
        </authorList>
    </citation>
    <scope>NUCLEOTIDE SEQUENCE</scope>
    <source>
        <strain evidence="3">PPL560</strain>
    </source>
</reference>
<dbReference type="AlphaFoldDB" id="A0AAU8I526"/>
<dbReference type="RefSeq" id="WP_242160951.1">
    <property type="nucleotide sequence ID" value="NZ_CP131914.1"/>
</dbReference>
<evidence type="ECO:0000256" key="1">
    <source>
        <dbReference type="SAM" id="Phobius"/>
    </source>
</evidence>
<reference evidence="2" key="2">
    <citation type="submission" date="2022-01" db="EMBL/GenBank/DDBJ databases">
        <authorList>
            <person name="Rana R."/>
            <person name="Patil P.B."/>
        </authorList>
    </citation>
    <scope>NUCLEOTIDE SEQUENCE</scope>
    <source>
        <strain evidence="2">PPL560</strain>
    </source>
</reference>
<organism evidence="3">
    <name type="scientific">Xanthomonas indica</name>
    <dbReference type="NCBI Taxonomy" id="2912242"/>
    <lineage>
        <taxon>Bacteria</taxon>
        <taxon>Pseudomonadati</taxon>
        <taxon>Pseudomonadota</taxon>
        <taxon>Gammaproteobacteria</taxon>
        <taxon>Lysobacterales</taxon>
        <taxon>Lysobacteraceae</taxon>
        <taxon>Xanthomonas</taxon>
    </lineage>
</organism>
<keyword evidence="1" id="KW-1133">Transmembrane helix</keyword>
<keyword evidence="1" id="KW-0812">Transmembrane</keyword>
<feature type="transmembrane region" description="Helical" evidence="1">
    <location>
        <begin position="29"/>
        <end position="46"/>
    </location>
</feature>
<reference evidence="2 4" key="1">
    <citation type="journal article" date="2022" name="Curr. Microbiol.">
        <title>Xanthomonas indica sp. nov., a Novel Member of Non-Pathogenic Xanthomonas Community from Healthy Rice Seeds.</title>
        <authorList>
            <person name="Rana R."/>
            <person name="Madhavan V.N."/>
            <person name="Saroha T."/>
            <person name="Bansal K."/>
            <person name="Kaur A."/>
            <person name="Sonti R.V."/>
            <person name="Patel H.K."/>
            <person name="Patil P.B."/>
        </authorList>
    </citation>
    <scope>NUCLEOTIDE SEQUENCE [LARGE SCALE GENOMIC DNA]</scope>
    <source>
        <strain evidence="2 4">PPL560</strain>
    </source>
</reference>
<evidence type="ECO:0000313" key="2">
    <source>
        <dbReference type="EMBL" id="MCI2263221.1"/>
    </source>
</evidence>
<name>A0AAU8I526_9XANT</name>
<dbReference type="KEGG" id="xin:Q7W82_19110"/>
<dbReference type="EMBL" id="JAKJPQ010000015">
    <property type="protein sequence ID" value="MCI2263221.1"/>
    <property type="molecule type" value="Genomic_DNA"/>
</dbReference>
<keyword evidence="4" id="KW-1185">Reference proteome</keyword>
<evidence type="ECO:0008006" key="5">
    <source>
        <dbReference type="Google" id="ProtNLM"/>
    </source>
</evidence>
<protein>
    <recommendedName>
        <fullName evidence="5">MORN repeat-containing protein</fullName>
    </recommendedName>
</protein>
<proteinExistence type="predicted"/>